<dbReference type="InterPro" id="IPR020471">
    <property type="entry name" value="AKR"/>
</dbReference>
<dbReference type="PANTHER" id="PTHR43312">
    <property type="entry name" value="D-THREO-ALDOSE 1-DEHYDROGENASE"/>
    <property type="match status" value="1"/>
</dbReference>
<sequence length="320" mass="34549">MDMTTLGRTGLNVSVAVLGAGGNSRLGMKNGASQSQAAELVRMAIDHGINMIDTASVYGTEGAVGEGVEGRRDQVVISTKARCTREGAPFDSLEFASAEELRRSVEQSLKNLRTDYVDILHMHGVRPNQYDHCLNELVPELQRLQQQGKIRYLGITEGFGVDLEHETMKRAIADGVWDVLMLGFNFVNQSNAREVLPAAQEKNLGVMAMYAVRGALARKETLNNLVQELIEKGEIPAEAAAEVGDLSSLLIRGGVAGSLTEAAYRFCRHTPGISVVMTGTGKFQHLEQNIAAIKGSPLPPDVIEKLQTMFGNVITATGDL</sequence>
<dbReference type="EMBL" id="BMIF01000005">
    <property type="protein sequence ID" value="GGA65682.1"/>
    <property type="molecule type" value="Genomic_DNA"/>
</dbReference>
<proteinExistence type="predicted"/>
<evidence type="ECO:0000259" key="1">
    <source>
        <dbReference type="Pfam" id="PF00248"/>
    </source>
</evidence>
<dbReference type="CDD" id="cd19105">
    <property type="entry name" value="AKR_unchar"/>
    <property type="match status" value="1"/>
</dbReference>
<dbReference type="InterPro" id="IPR036812">
    <property type="entry name" value="NAD(P)_OxRdtase_dom_sf"/>
</dbReference>
<dbReference type="RefSeq" id="WP_188720863.1">
    <property type="nucleotide sequence ID" value="NZ_BMIF01000005.1"/>
</dbReference>
<protein>
    <submittedName>
        <fullName evidence="2">Aldo/keto reductase</fullName>
    </submittedName>
</protein>
<dbReference type="PANTHER" id="PTHR43312:SF1">
    <property type="entry name" value="NADP-DEPENDENT OXIDOREDUCTASE DOMAIN-CONTAINING PROTEIN"/>
    <property type="match status" value="1"/>
</dbReference>
<dbReference type="Pfam" id="PF00248">
    <property type="entry name" value="Aldo_ket_red"/>
    <property type="match status" value="1"/>
</dbReference>
<dbReference type="InterPro" id="IPR023210">
    <property type="entry name" value="NADP_OxRdtase_dom"/>
</dbReference>
<evidence type="ECO:0000313" key="3">
    <source>
        <dbReference type="Proteomes" id="UP000636264"/>
    </source>
</evidence>
<dbReference type="InterPro" id="IPR053135">
    <property type="entry name" value="AKR2_Oxidoreductase"/>
</dbReference>
<dbReference type="Gene3D" id="3.20.20.100">
    <property type="entry name" value="NADP-dependent oxidoreductase domain"/>
    <property type="match status" value="1"/>
</dbReference>
<organism evidence="2 3">
    <name type="scientific">Nitratireductor aestuarii</name>
    <dbReference type="NCBI Taxonomy" id="1735103"/>
    <lineage>
        <taxon>Bacteria</taxon>
        <taxon>Pseudomonadati</taxon>
        <taxon>Pseudomonadota</taxon>
        <taxon>Alphaproteobacteria</taxon>
        <taxon>Hyphomicrobiales</taxon>
        <taxon>Phyllobacteriaceae</taxon>
        <taxon>Nitratireductor</taxon>
    </lineage>
</organism>
<dbReference type="PRINTS" id="PR00069">
    <property type="entry name" value="ALDKETRDTASE"/>
</dbReference>
<dbReference type="Proteomes" id="UP000636264">
    <property type="component" value="Unassembled WGS sequence"/>
</dbReference>
<evidence type="ECO:0000313" key="2">
    <source>
        <dbReference type="EMBL" id="GGA65682.1"/>
    </source>
</evidence>
<dbReference type="GO" id="GO:0016491">
    <property type="term" value="F:oxidoreductase activity"/>
    <property type="evidence" value="ECO:0007669"/>
    <property type="project" value="InterPro"/>
</dbReference>
<accession>A0A916RTL9</accession>
<feature type="domain" description="NADP-dependent oxidoreductase" evidence="1">
    <location>
        <begin position="20"/>
        <end position="307"/>
    </location>
</feature>
<gene>
    <name evidence="2" type="ORF">GCM10011385_19430</name>
</gene>
<name>A0A916RTL9_9HYPH</name>
<reference evidence="2" key="2">
    <citation type="submission" date="2020-09" db="EMBL/GenBank/DDBJ databases">
        <authorList>
            <person name="Sun Q."/>
            <person name="Zhou Y."/>
        </authorList>
    </citation>
    <scope>NUCLEOTIDE SEQUENCE</scope>
    <source>
        <strain evidence="2">CGMCC 1.15320</strain>
    </source>
</reference>
<dbReference type="AlphaFoldDB" id="A0A916RTL9"/>
<dbReference type="SUPFAM" id="SSF51430">
    <property type="entry name" value="NAD(P)-linked oxidoreductase"/>
    <property type="match status" value="1"/>
</dbReference>
<comment type="caution">
    <text evidence="2">The sequence shown here is derived from an EMBL/GenBank/DDBJ whole genome shotgun (WGS) entry which is preliminary data.</text>
</comment>
<keyword evidence="3" id="KW-1185">Reference proteome</keyword>
<reference evidence="2" key="1">
    <citation type="journal article" date="2014" name="Int. J. Syst. Evol. Microbiol.">
        <title>Complete genome sequence of Corynebacterium casei LMG S-19264T (=DSM 44701T), isolated from a smear-ripened cheese.</title>
        <authorList>
            <consortium name="US DOE Joint Genome Institute (JGI-PGF)"/>
            <person name="Walter F."/>
            <person name="Albersmeier A."/>
            <person name="Kalinowski J."/>
            <person name="Ruckert C."/>
        </authorList>
    </citation>
    <scope>NUCLEOTIDE SEQUENCE</scope>
    <source>
        <strain evidence="2">CGMCC 1.15320</strain>
    </source>
</reference>